<keyword evidence="3" id="KW-1185">Reference proteome</keyword>
<dbReference type="Proteomes" id="UP001482620">
    <property type="component" value="Unassembled WGS sequence"/>
</dbReference>
<accession>A0ABV0ST97</accession>
<feature type="region of interest" description="Disordered" evidence="1">
    <location>
        <begin position="82"/>
        <end position="112"/>
    </location>
</feature>
<evidence type="ECO:0000256" key="1">
    <source>
        <dbReference type="SAM" id="MobiDB-lite"/>
    </source>
</evidence>
<proteinExistence type="predicted"/>
<dbReference type="EMBL" id="JAHRIQ010006283">
    <property type="protein sequence ID" value="MEQ2223227.1"/>
    <property type="molecule type" value="Genomic_DNA"/>
</dbReference>
<evidence type="ECO:0000313" key="2">
    <source>
        <dbReference type="EMBL" id="MEQ2223227.1"/>
    </source>
</evidence>
<comment type="caution">
    <text evidence="2">The sequence shown here is derived from an EMBL/GenBank/DDBJ whole genome shotgun (WGS) entry which is preliminary data.</text>
</comment>
<name>A0ABV0ST97_9TELE</name>
<feature type="compositionally biased region" description="Pro residues" evidence="1">
    <location>
        <begin position="14"/>
        <end position="29"/>
    </location>
</feature>
<gene>
    <name evidence="2" type="ORF">ILYODFUR_034591</name>
</gene>
<organism evidence="2 3">
    <name type="scientific">Ilyodon furcidens</name>
    <name type="common">goldbreast splitfin</name>
    <dbReference type="NCBI Taxonomy" id="33524"/>
    <lineage>
        <taxon>Eukaryota</taxon>
        <taxon>Metazoa</taxon>
        <taxon>Chordata</taxon>
        <taxon>Craniata</taxon>
        <taxon>Vertebrata</taxon>
        <taxon>Euteleostomi</taxon>
        <taxon>Actinopterygii</taxon>
        <taxon>Neopterygii</taxon>
        <taxon>Teleostei</taxon>
        <taxon>Neoteleostei</taxon>
        <taxon>Acanthomorphata</taxon>
        <taxon>Ovalentaria</taxon>
        <taxon>Atherinomorphae</taxon>
        <taxon>Cyprinodontiformes</taxon>
        <taxon>Goodeidae</taxon>
        <taxon>Ilyodon</taxon>
    </lineage>
</organism>
<feature type="region of interest" description="Disordered" evidence="1">
    <location>
        <begin position="1"/>
        <end position="50"/>
    </location>
</feature>
<evidence type="ECO:0000313" key="3">
    <source>
        <dbReference type="Proteomes" id="UP001482620"/>
    </source>
</evidence>
<reference evidence="2 3" key="1">
    <citation type="submission" date="2021-06" db="EMBL/GenBank/DDBJ databases">
        <authorList>
            <person name="Palmer J.M."/>
        </authorList>
    </citation>
    <scope>NUCLEOTIDE SEQUENCE [LARGE SCALE GENOMIC DNA]</scope>
    <source>
        <strain evidence="3">if_2019</strain>
        <tissue evidence="2">Muscle</tissue>
    </source>
</reference>
<sequence length="112" mass="12611">MACTRRIQSSSDPPCSPRRSSPPPHPRLPTSPQSRKTTIPEARMQYSQSKASQFPVLNPALKKTIDLGWVRQRQVFIQINIGPPRSLGDERDDGTTAERTSRLLTESWLIDS</sequence>
<protein>
    <submittedName>
        <fullName evidence="2">Uncharacterized protein</fullName>
    </submittedName>
</protein>
<feature type="compositionally biased region" description="Basic and acidic residues" evidence="1">
    <location>
        <begin position="87"/>
        <end position="101"/>
    </location>
</feature>